<feature type="signal peptide" evidence="1">
    <location>
        <begin position="1"/>
        <end position="17"/>
    </location>
</feature>
<name>A3VBU4_9RHOB</name>
<keyword evidence="1" id="KW-0732">Signal</keyword>
<gene>
    <name evidence="2" type="ORF">RB2654_17196</name>
</gene>
<dbReference type="AlphaFoldDB" id="A3VBU4"/>
<dbReference type="PROSITE" id="PS51257">
    <property type="entry name" value="PROKAR_LIPOPROTEIN"/>
    <property type="match status" value="1"/>
</dbReference>
<accession>A3VBU4</accession>
<evidence type="ECO:0008006" key="4">
    <source>
        <dbReference type="Google" id="ProtNLM"/>
    </source>
</evidence>
<organism evidence="2 3">
    <name type="scientific">Maritimibacter alkaliphilus HTCC2654</name>
    <dbReference type="NCBI Taxonomy" id="314271"/>
    <lineage>
        <taxon>Bacteria</taxon>
        <taxon>Pseudomonadati</taxon>
        <taxon>Pseudomonadota</taxon>
        <taxon>Alphaproteobacteria</taxon>
        <taxon>Rhodobacterales</taxon>
        <taxon>Roseobacteraceae</taxon>
        <taxon>Maritimibacter</taxon>
    </lineage>
</organism>
<dbReference type="STRING" id="314271.RB2654_17196"/>
<dbReference type="Proteomes" id="UP000002931">
    <property type="component" value="Unassembled WGS sequence"/>
</dbReference>
<reference evidence="2 3" key="1">
    <citation type="journal article" date="2010" name="J. Bacteriol.">
        <title>Genome sequences of Pelagibaca bermudensis HTCC2601T and Maritimibacter alkaliphilus HTCC2654T, the type strains of two marine Roseobacter genera.</title>
        <authorList>
            <person name="Thrash J.C."/>
            <person name="Cho J.C."/>
            <person name="Ferriera S."/>
            <person name="Johnson J."/>
            <person name="Vergin K.L."/>
            <person name="Giovannoni S.J."/>
        </authorList>
    </citation>
    <scope>NUCLEOTIDE SEQUENCE [LARGE SCALE GENOMIC DNA]</scope>
    <source>
        <strain evidence="2 3">HTCC2654</strain>
    </source>
</reference>
<dbReference type="EMBL" id="AAMT01000002">
    <property type="protein sequence ID" value="EAQ14427.1"/>
    <property type="molecule type" value="Genomic_DNA"/>
</dbReference>
<dbReference type="Gene3D" id="2.40.160.90">
    <property type="match status" value="1"/>
</dbReference>
<protein>
    <recommendedName>
        <fullName evidence="4">Transferrin-binding protein B C-lobe/N-lobe beta barrel domain-containing protein</fullName>
    </recommendedName>
</protein>
<dbReference type="RefSeq" id="WP_008333848.1">
    <property type="nucleotide sequence ID" value="NZ_CH902578.1"/>
</dbReference>
<proteinExistence type="predicted"/>
<evidence type="ECO:0000313" key="3">
    <source>
        <dbReference type="Proteomes" id="UP000002931"/>
    </source>
</evidence>
<sequence length="213" mass="21265">MRLIHISAALAATSMLAGCFGNNGVSATPEEFNEAFLAAAGLGVTTTPLSGSATYNGEMQILTLENGSESGSIRGALELTANFASATPFTMSATDFAGEINGQQTTFSGTLTHDQSTDRSAFNEVRTAALPAIAGGGETTSMALSFGGTLTEDATGVENKFEPGSNLMGNFYGTDGQAVAGAVGVAITPTGGTSAITGASFGAATGGQFYAEQ</sequence>
<evidence type="ECO:0000256" key="1">
    <source>
        <dbReference type="SAM" id="SignalP"/>
    </source>
</evidence>
<evidence type="ECO:0000313" key="2">
    <source>
        <dbReference type="EMBL" id="EAQ14427.1"/>
    </source>
</evidence>
<feature type="chain" id="PRO_5002660978" description="Transferrin-binding protein B C-lobe/N-lobe beta barrel domain-containing protein" evidence="1">
    <location>
        <begin position="18"/>
        <end position="213"/>
    </location>
</feature>
<keyword evidence="3" id="KW-1185">Reference proteome</keyword>
<comment type="caution">
    <text evidence="2">The sequence shown here is derived from an EMBL/GenBank/DDBJ whole genome shotgun (WGS) entry which is preliminary data.</text>
</comment>
<dbReference type="HOGENOM" id="CLU_1347570_0_0_5"/>